<dbReference type="AlphaFoldDB" id="A0A8S1IZI9"/>
<evidence type="ECO:0000313" key="2">
    <source>
        <dbReference type="EMBL" id="CAD7700229.1"/>
    </source>
</evidence>
<proteinExistence type="predicted"/>
<dbReference type="GO" id="GO:0035735">
    <property type="term" value="P:intraciliary transport involved in cilium assembly"/>
    <property type="evidence" value="ECO:0007669"/>
    <property type="project" value="InterPro"/>
</dbReference>
<feature type="compositionally biased region" description="Basic and acidic residues" evidence="1">
    <location>
        <begin position="120"/>
        <end position="180"/>
    </location>
</feature>
<dbReference type="EMBL" id="CAJHUC010001202">
    <property type="protein sequence ID" value="CAD7700229.1"/>
    <property type="molecule type" value="Genomic_DNA"/>
</dbReference>
<dbReference type="GO" id="GO:0005929">
    <property type="term" value="C:cilium"/>
    <property type="evidence" value="ECO:0007669"/>
    <property type="project" value="GOC"/>
</dbReference>
<feature type="compositionally biased region" description="Basic and acidic residues" evidence="1">
    <location>
        <begin position="97"/>
        <end position="110"/>
    </location>
</feature>
<gene>
    <name evidence="2" type="ORF">OSTQU699_LOCUS5587</name>
</gene>
<protein>
    <submittedName>
        <fullName evidence="2">Uncharacterized protein</fullName>
    </submittedName>
</protein>
<comment type="caution">
    <text evidence="2">The sequence shown here is derived from an EMBL/GenBank/DDBJ whole genome shotgun (WGS) entry which is preliminary data.</text>
</comment>
<sequence>MDRRGAEVARARREHEDAEQRAQDEFRRELSAKEREHAKAMDRLREECGAQREGWKEMVRERAEQQMRAELEKFRERITRERDEELEVVISRLEAENKSREAEVQRRESQLCDAASRAQESAREAGERERAAREDAERARHLAAEHAKGLAEEKVRHREAVKSLEDQAARQQEAARQREADLRRSFAMKDESYRKAIEAAVQEKAAASNKLQRIDAQYQSQCAELDAVERRVAETLRGKDAMIARLRGELEGQRQEFANMESILLQQKREVGA</sequence>
<organism evidence="2 3">
    <name type="scientific">Ostreobium quekettii</name>
    <dbReference type="NCBI Taxonomy" id="121088"/>
    <lineage>
        <taxon>Eukaryota</taxon>
        <taxon>Viridiplantae</taxon>
        <taxon>Chlorophyta</taxon>
        <taxon>core chlorophytes</taxon>
        <taxon>Ulvophyceae</taxon>
        <taxon>TCBD clade</taxon>
        <taxon>Bryopsidales</taxon>
        <taxon>Ostreobineae</taxon>
        <taxon>Ostreobiaceae</taxon>
        <taxon>Ostreobium</taxon>
    </lineage>
</organism>
<dbReference type="Proteomes" id="UP000708148">
    <property type="component" value="Unassembled WGS sequence"/>
</dbReference>
<reference evidence="2" key="1">
    <citation type="submission" date="2020-12" db="EMBL/GenBank/DDBJ databases">
        <authorList>
            <person name="Iha C."/>
        </authorList>
    </citation>
    <scope>NUCLEOTIDE SEQUENCE</scope>
</reference>
<dbReference type="PANTHER" id="PTHR31540:SF1">
    <property type="entry name" value="CENTROSOMAL PROTEIN OF 131 KDA"/>
    <property type="match status" value="1"/>
</dbReference>
<accession>A0A8S1IZI9</accession>
<evidence type="ECO:0000313" key="3">
    <source>
        <dbReference type="Proteomes" id="UP000708148"/>
    </source>
</evidence>
<dbReference type="InterPro" id="IPR030465">
    <property type="entry name" value="CEP131"/>
</dbReference>
<keyword evidence="3" id="KW-1185">Reference proteome</keyword>
<evidence type="ECO:0000256" key="1">
    <source>
        <dbReference type="SAM" id="MobiDB-lite"/>
    </source>
</evidence>
<dbReference type="PANTHER" id="PTHR31540">
    <property type="entry name" value="CENTROSOMAL PROTEIN OF 131 KDA"/>
    <property type="match status" value="1"/>
</dbReference>
<dbReference type="OrthoDB" id="197735at2759"/>
<name>A0A8S1IZI9_9CHLO</name>
<feature type="region of interest" description="Disordered" evidence="1">
    <location>
        <begin position="97"/>
        <end position="180"/>
    </location>
</feature>
<feature type="region of interest" description="Disordered" evidence="1">
    <location>
        <begin position="1"/>
        <end position="45"/>
    </location>
</feature>